<evidence type="ECO:0000256" key="1">
    <source>
        <dbReference type="SAM" id="Coils"/>
    </source>
</evidence>
<evidence type="ECO:0008006" key="4">
    <source>
        <dbReference type="Google" id="ProtNLM"/>
    </source>
</evidence>
<organism evidence="3">
    <name type="scientific">Photinus pyralis</name>
    <name type="common">Common eastern firefly</name>
    <name type="synonym">Lampyris pyralis</name>
    <dbReference type="NCBI Taxonomy" id="7054"/>
    <lineage>
        <taxon>Eukaryota</taxon>
        <taxon>Metazoa</taxon>
        <taxon>Ecdysozoa</taxon>
        <taxon>Arthropoda</taxon>
        <taxon>Hexapoda</taxon>
        <taxon>Insecta</taxon>
        <taxon>Pterygota</taxon>
        <taxon>Neoptera</taxon>
        <taxon>Endopterygota</taxon>
        <taxon>Coleoptera</taxon>
        <taxon>Polyphaga</taxon>
        <taxon>Elateriformia</taxon>
        <taxon>Elateroidea</taxon>
        <taxon>Lampyridae</taxon>
        <taxon>Lampyrinae</taxon>
        <taxon>Photinus</taxon>
    </lineage>
</organism>
<proteinExistence type="predicted"/>
<sequence length="554" mass="65444">MEEKTESGIEIPTEVSADVIPGSIDVPEDRGEVSTMGVTTMQQDVLARLFEAIQNQSTEMAAMSAKMDSMKTEMSTEMAAQKADIISQTAGMMANVNAQLDGMKQRMDELATKEDLHKVDEKIEAVERRQEKKINEVRQDLQEQARVYCIKWEEINERVETRRRLVDSKIGDLEDRMNAEESFTADEVRRIEGKIRHEAENLKVAGEVQTTLLRQRIDEKDKEIADIKQEMRKQPAQMGINYFSGWKADYERIEKFNGSGKTHPMIFLKLLGTTIINNRRVYGRQFTQADELNLIRGVLKDEAQMWYDTVDEKVVNFETFKEQFCKQYWGDWEQGKILDELNVGKFNRNFGNRVKYLIEKYAKFKYLDSGLQESTLVRRLSRHFEDEIAEKVIKDNVESYDEFLRILKRFDTRDEERERNYDRKVREQGRQYAREGNGDQYRGNRRYGEYADNGGRTTYQQRERNYGGNNYRGNYGGNREVNYRRMEQEYHKEPRENRNNYADRRTEQVRERENIRSMPQQRQVNQILQPNRGKEEENKIEVVQAEVHRTEADF</sequence>
<feature type="compositionally biased region" description="Basic and acidic residues" evidence="2">
    <location>
        <begin position="481"/>
        <end position="515"/>
    </location>
</feature>
<keyword evidence="1" id="KW-0175">Coiled coil</keyword>
<feature type="region of interest" description="Disordered" evidence="2">
    <location>
        <begin position="417"/>
        <end position="521"/>
    </location>
</feature>
<feature type="coiled-coil region" evidence="1">
    <location>
        <begin position="53"/>
        <end position="147"/>
    </location>
</feature>
<reference evidence="3" key="1">
    <citation type="journal article" date="2016" name="Sci. Rep.">
        <title>Molecular characterization of firefly nuptial gifts: a multi-omics approach sheds light on postcopulatory sexual selection.</title>
        <authorList>
            <person name="Al-Wathiqui N."/>
            <person name="Fallon T.R."/>
            <person name="South A."/>
            <person name="Weng J.K."/>
            <person name="Lewis S.M."/>
        </authorList>
    </citation>
    <scope>NUCLEOTIDE SEQUENCE</scope>
</reference>
<accession>A0A1Y1MG96</accession>
<protein>
    <recommendedName>
        <fullName evidence="4">Retrotransposon gag domain-containing protein</fullName>
    </recommendedName>
</protein>
<dbReference type="EMBL" id="GEZM01036951">
    <property type="protein sequence ID" value="JAV82317.1"/>
    <property type="molecule type" value="Transcribed_RNA"/>
</dbReference>
<feature type="compositionally biased region" description="Basic and acidic residues" evidence="2">
    <location>
        <begin position="417"/>
        <end position="437"/>
    </location>
</feature>
<evidence type="ECO:0000313" key="3">
    <source>
        <dbReference type="EMBL" id="JAV82317.1"/>
    </source>
</evidence>
<dbReference type="AlphaFoldDB" id="A0A1Y1MG96"/>
<evidence type="ECO:0000256" key="2">
    <source>
        <dbReference type="SAM" id="MobiDB-lite"/>
    </source>
</evidence>
<name>A0A1Y1MG96_PHOPY</name>
<feature type="compositionally biased region" description="Low complexity" evidence="2">
    <location>
        <begin position="466"/>
        <end position="480"/>
    </location>
</feature>